<feature type="compositionally biased region" description="Basic and acidic residues" evidence="1">
    <location>
        <begin position="1"/>
        <end position="13"/>
    </location>
</feature>
<sequence>MARDTHADSRTDAGDAPEPTRAAQDGRTRPEKNPTTLPPPERSGAREKAAATDSFQKEKGALADSVQKEKSALSDSVQKEKGALKDAAQREKGAFEDLTG</sequence>
<dbReference type="EMBL" id="BAAANY010000008">
    <property type="protein sequence ID" value="GAA1671906.1"/>
    <property type="molecule type" value="Genomic_DNA"/>
</dbReference>
<feature type="region of interest" description="Disordered" evidence="1">
    <location>
        <begin position="1"/>
        <end position="100"/>
    </location>
</feature>
<evidence type="ECO:0000313" key="3">
    <source>
        <dbReference type="Proteomes" id="UP001500618"/>
    </source>
</evidence>
<proteinExistence type="predicted"/>
<evidence type="ECO:0000256" key="1">
    <source>
        <dbReference type="SAM" id="MobiDB-lite"/>
    </source>
</evidence>
<feature type="compositionally biased region" description="Basic and acidic residues" evidence="1">
    <location>
        <begin position="43"/>
        <end position="100"/>
    </location>
</feature>
<name>A0ABP4SF02_9ACTN</name>
<organism evidence="2 3">
    <name type="scientific">Fodinicola feengrottensis</name>
    <dbReference type="NCBI Taxonomy" id="435914"/>
    <lineage>
        <taxon>Bacteria</taxon>
        <taxon>Bacillati</taxon>
        <taxon>Actinomycetota</taxon>
        <taxon>Actinomycetes</taxon>
        <taxon>Mycobacteriales</taxon>
        <taxon>Fodinicola</taxon>
    </lineage>
</organism>
<evidence type="ECO:0000313" key="2">
    <source>
        <dbReference type="EMBL" id="GAA1671906.1"/>
    </source>
</evidence>
<comment type="caution">
    <text evidence="2">The sequence shown here is derived from an EMBL/GenBank/DDBJ whole genome shotgun (WGS) entry which is preliminary data.</text>
</comment>
<gene>
    <name evidence="2" type="ORF">GCM10009765_21620</name>
</gene>
<protein>
    <submittedName>
        <fullName evidence="2">Uncharacterized protein</fullName>
    </submittedName>
</protein>
<accession>A0ABP4SF02</accession>
<dbReference type="RefSeq" id="WP_344309457.1">
    <property type="nucleotide sequence ID" value="NZ_BAAANY010000008.1"/>
</dbReference>
<reference evidence="3" key="1">
    <citation type="journal article" date="2019" name="Int. J. Syst. Evol. Microbiol.">
        <title>The Global Catalogue of Microorganisms (GCM) 10K type strain sequencing project: providing services to taxonomists for standard genome sequencing and annotation.</title>
        <authorList>
            <consortium name="The Broad Institute Genomics Platform"/>
            <consortium name="The Broad Institute Genome Sequencing Center for Infectious Disease"/>
            <person name="Wu L."/>
            <person name="Ma J."/>
        </authorList>
    </citation>
    <scope>NUCLEOTIDE SEQUENCE [LARGE SCALE GENOMIC DNA]</scope>
    <source>
        <strain evidence="3">JCM 14718</strain>
    </source>
</reference>
<dbReference type="Proteomes" id="UP001500618">
    <property type="component" value="Unassembled WGS sequence"/>
</dbReference>
<keyword evidence="3" id="KW-1185">Reference proteome</keyword>